<evidence type="ECO:0000259" key="1">
    <source>
        <dbReference type="Pfam" id="PF08378"/>
    </source>
</evidence>
<protein>
    <submittedName>
        <fullName evidence="2">NERD domain-containing protein</fullName>
    </submittedName>
</protein>
<gene>
    <name evidence="2" type="ORF">ETI04_10110</name>
</gene>
<evidence type="ECO:0000313" key="3">
    <source>
        <dbReference type="Proteomes" id="UP000294865"/>
    </source>
</evidence>
<dbReference type="AlphaFoldDB" id="A0A4R6C4B0"/>
<sequence length="318" mass="37384">MFVKTYEPSSYVKYLFEVKGRITLDDFDEAQYKRLYSGYTGEKQFYERIKNCGSTKLWDLRLDYHGEVQYDFLVIHDGYLFHFDIKNFSGHYSFIDNNFVSEQNYVIKDPISQFNGAHIKLKQFCMKHNLDYKILSYVVFINPDFIVTGFNGHSHILFHKDVDRIVNALIKPSNDVDIRALTTLSKFHKKDSKNERICYYPFNDMKKGIKCPSCKNFLRPFHNKERRIICECGRRVTKQEAVHIAFDTIALLKQSHVKTSEIVDFTGIGKTTIKKIMSKNYASIGKTCGKAYIASEHASFILKERYEEYTYKIVWVND</sequence>
<dbReference type="Pfam" id="PF08378">
    <property type="entry name" value="NERD"/>
    <property type="match status" value="1"/>
</dbReference>
<dbReference type="InterPro" id="IPR011528">
    <property type="entry name" value="NERD"/>
</dbReference>
<evidence type="ECO:0000313" key="2">
    <source>
        <dbReference type="EMBL" id="TDM15985.1"/>
    </source>
</evidence>
<name>A0A4R6C4B0_9STAP</name>
<organism evidence="2 3">
    <name type="scientific">Macrococcoides canis</name>
    <dbReference type="NCBI Taxonomy" id="1855823"/>
    <lineage>
        <taxon>Bacteria</taxon>
        <taxon>Bacillati</taxon>
        <taxon>Bacillota</taxon>
        <taxon>Bacilli</taxon>
        <taxon>Bacillales</taxon>
        <taxon>Staphylococcaceae</taxon>
        <taxon>Macrococcoides</taxon>
    </lineage>
</organism>
<accession>A0A4R6C4B0</accession>
<comment type="caution">
    <text evidence="2">The sequence shown here is derived from an EMBL/GenBank/DDBJ whole genome shotgun (WGS) entry which is preliminary data.</text>
</comment>
<feature type="domain" description="NERD" evidence="1">
    <location>
        <begin position="37"/>
        <end position="141"/>
    </location>
</feature>
<proteinExistence type="predicted"/>
<reference evidence="2 3" key="1">
    <citation type="submission" date="2019-01" db="EMBL/GenBank/DDBJ databases">
        <title>Draft genome sequences of Macrococcus caseolyticus, Macrococcus canis, Macrococcus bohemicus and Macrococcus goetzii.</title>
        <authorList>
            <person name="Mazhar S."/>
            <person name="Altermann E."/>
            <person name="Hill C."/>
            <person name="Mcauliffe O."/>
        </authorList>
    </citation>
    <scope>NUCLEOTIDE SEQUENCE [LARGE SCALE GENOMIC DNA]</scope>
    <source>
        <strain evidence="2 3">DPC7162</strain>
    </source>
</reference>
<dbReference type="EMBL" id="SDQG01000007">
    <property type="protein sequence ID" value="TDM15985.1"/>
    <property type="molecule type" value="Genomic_DNA"/>
</dbReference>
<dbReference type="RefSeq" id="WP_133420288.1">
    <property type="nucleotide sequence ID" value="NZ_JAXJTW010000044.1"/>
</dbReference>
<dbReference type="Proteomes" id="UP000294865">
    <property type="component" value="Unassembled WGS sequence"/>
</dbReference>